<dbReference type="OrthoDB" id="2913000at2759"/>
<sequence>MCGSLSLKKSVELPSDIGREIFEVTARKFPGTAVKLAGLSKTVQYWMEWIIYETVVLDLPSSRTAALLRTIEAKPAEFFTRRIKRLYLSYSVTPAEAGRILSVCTGLTQLTCWVQHQHDGWLLRYLNPTSLSHLTRLSIKLDMTNYTKNLTHLDIVLPPPLNSGTLIDWEALIALPHLKHLIIGDLFPSEHMYLIPVLRQLLHSGPALEVLAIITNESAMRGALESENFDDSRMLIIPRFNWPFDLPTYWKKLYTSELDGWEPSADKVKKQQLEWSTKRCHPVSQTKSLSPEPNTRLLIL</sequence>
<gene>
    <name evidence="1" type="ORF">BDP27DRAFT_1331317</name>
</gene>
<dbReference type="AlphaFoldDB" id="A0A9P5PMD1"/>
<protein>
    <submittedName>
        <fullName evidence="1">Uncharacterized protein</fullName>
    </submittedName>
</protein>
<comment type="caution">
    <text evidence="1">The sequence shown here is derived from an EMBL/GenBank/DDBJ whole genome shotgun (WGS) entry which is preliminary data.</text>
</comment>
<evidence type="ECO:0000313" key="1">
    <source>
        <dbReference type="EMBL" id="KAF9065936.1"/>
    </source>
</evidence>
<reference evidence="1" key="1">
    <citation type="submission" date="2020-11" db="EMBL/GenBank/DDBJ databases">
        <authorList>
            <consortium name="DOE Joint Genome Institute"/>
            <person name="Ahrendt S."/>
            <person name="Riley R."/>
            <person name="Andreopoulos W."/>
            <person name="Labutti K."/>
            <person name="Pangilinan J."/>
            <person name="Ruiz-Duenas F.J."/>
            <person name="Barrasa J.M."/>
            <person name="Sanchez-Garcia M."/>
            <person name="Camarero S."/>
            <person name="Miyauchi S."/>
            <person name="Serrano A."/>
            <person name="Linde D."/>
            <person name="Babiker R."/>
            <person name="Drula E."/>
            <person name="Ayuso-Fernandez I."/>
            <person name="Pacheco R."/>
            <person name="Padilla G."/>
            <person name="Ferreira P."/>
            <person name="Barriuso J."/>
            <person name="Kellner H."/>
            <person name="Castanera R."/>
            <person name="Alfaro M."/>
            <person name="Ramirez L."/>
            <person name="Pisabarro A.G."/>
            <person name="Kuo A."/>
            <person name="Tritt A."/>
            <person name="Lipzen A."/>
            <person name="He G."/>
            <person name="Yan M."/>
            <person name="Ng V."/>
            <person name="Cullen D."/>
            <person name="Martin F."/>
            <person name="Rosso M.-N."/>
            <person name="Henrissat B."/>
            <person name="Hibbett D."/>
            <person name="Martinez A.T."/>
            <person name="Grigoriev I.V."/>
        </authorList>
    </citation>
    <scope>NUCLEOTIDE SEQUENCE</scope>
    <source>
        <strain evidence="1">AH 40177</strain>
    </source>
</reference>
<proteinExistence type="predicted"/>
<evidence type="ECO:0000313" key="2">
    <source>
        <dbReference type="Proteomes" id="UP000772434"/>
    </source>
</evidence>
<dbReference type="EMBL" id="JADNRY010000095">
    <property type="protein sequence ID" value="KAF9065936.1"/>
    <property type="molecule type" value="Genomic_DNA"/>
</dbReference>
<accession>A0A9P5PMD1</accession>
<organism evidence="1 2">
    <name type="scientific">Rhodocollybia butyracea</name>
    <dbReference type="NCBI Taxonomy" id="206335"/>
    <lineage>
        <taxon>Eukaryota</taxon>
        <taxon>Fungi</taxon>
        <taxon>Dikarya</taxon>
        <taxon>Basidiomycota</taxon>
        <taxon>Agaricomycotina</taxon>
        <taxon>Agaricomycetes</taxon>
        <taxon>Agaricomycetidae</taxon>
        <taxon>Agaricales</taxon>
        <taxon>Marasmiineae</taxon>
        <taxon>Omphalotaceae</taxon>
        <taxon>Rhodocollybia</taxon>
    </lineage>
</organism>
<name>A0A9P5PMD1_9AGAR</name>
<keyword evidence="2" id="KW-1185">Reference proteome</keyword>
<dbReference type="Proteomes" id="UP000772434">
    <property type="component" value="Unassembled WGS sequence"/>
</dbReference>